<dbReference type="InterPro" id="IPR027417">
    <property type="entry name" value="P-loop_NTPase"/>
</dbReference>
<organism evidence="2 3">
    <name type="scientific">Sessilibacter corallicola</name>
    <dbReference type="NCBI Taxonomy" id="2904075"/>
    <lineage>
        <taxon>Bacteria</taxon>
        <taxon>Pseudomonadati</taxon>
        <taxon>Pseudomonadota</taxon>
        <taxon>Gammaproteobacteria</taxon>
        <taxon>Cellvibrionales</taxon>
        <taxon>Cellvibrionaceae</taxon>
        <taxon>Sessilibacter</taxon>
    </lineage>
</organism>
<protein>
    <recommendedName>
        <fullName evidence="1">KAP NTPase domain-containing protein</fullName>
    </recommendedName>
</protein>
<proteinExistence type="predicted"/>
<dbReference type="Gene3D" id="3.40.50.300">
    <property type="entry name" value="P-loop containing nucleotide triphosphate hydrolases"/>
    <property type="match status" value="1"/>
</dbReference>
<sequence length="464" mass="52991">MKVKPNDIAIPTDNPFSNDLLERKSEIENLSAILSNMDGPLVLAIDSPWGTGKTTFINLWRVFLESEDNVSIYFNAWESDYADDPLVALVSELDKWVMSNDDSRGRKGVWKKAKSLLPAIAKSTIISATKAATFGGLDIEKEYEKIAADLAGSVASDLVDSFDIQTEAISSFKQKIEQTLSLLGESQKNIIVFVDELDRCRPTYAIELLERIKHLFNIERLVFVLSTDVEQLSHSICAVYGNGFDSKKYLQRFIDLDYTLKKPENKSYIASLFNSLTVSDYFLKRREGRYELEHLIDCCVILADRFQLSLREINLLAVRIKLILLSVPTNHYLDEPLILSLLMVREHNPELYSRYIVDPSVADEVIEYIGLNLPNEKKYSFPFCLMAGFLISPNMAASEGTRFKELLVPYEDILSNEKYQHNDIWYAADYIIDVAKKTRDMGRTLSHKTTVERIELLHRINIEV</sequence>
<dbReference type="InterPro" id="IPR011646">
    <property type="entry name" value="KAP_P-loop"/>
</dbReference>
<evidence type="ECO:0000313" key="3">
    <source>
        <dbReference type="Proteomes" id="UP001465153"/>
    </source>
</evidence>
<keyword evidence="3" id="KW-1185">Reference proteome</keyword>
<dbReference type="Pfam" id="PF07693">
    <property type="entry name" value="KAP_NTPase"/>
    <property type="match status" value="1"/>
</dbReference>
<gene>
    <name evidence="2" type="ORF">NBRC116591_19530</name>
</gene>
<accession>A0ABQ0A918</accession>
<dbReference type="Proteomes" id="UP001465153">
    <property type="component" value="Unassembled WGS sequence"/>
</dbReference>
<name>A0ABQ0A918_9GAMM</name>
<evidence type="ECO:0000259" key="1">
    <source>
        <dbReference type="Pfam" id="PF07693"/>
    </source>
</evidence>
<feature type="domain" description="KAP NTPase" evidence="1">
    <location>
        <begin position="23"/>
        <end position="314"/>
    </location>
</feature>
<evidence type="ECO:0000313" key="2">
    <source>
        <dbReference type="EMBL" id="GAA6168142.1"/>
    </source>
</evidence>
<dbReference type="SUPFAM" id="SSF52540">
    <property type="entry name" value="P-loop containing nucleoside triphosphate hydrolases"/>
    <property type="match status" value="1"/>
</dbReference>
<dbReference type="RefSeq" id="WP_353302811.1">
    <property type="nucleotide sequence ID" value="NZ_BAABWN010000006.1"/>
</dbReference>
<reference evidence="2 3" key="1">
    <citation type="submission" date="2024-04" db="EMBL/GenBank/DDBJ databases">
        <title>Draft genome sequence of Sessilibacter corallicola NBRC 116591.</title>
        <authorList>
            <person name="Miyakawa T."/>
            <person name="Kusuya Y."/>
            <person name="Miura T."/>
        </authorList>
    </citation>
    <scope>NUCLEOTIDE SEQUENCE [LARGE SCALE GENOMIC DNA]</scope>
    <source>
        <strain evidence="2 3">KU-00831-HH</strain>
    </source>
</reference>
<dbReference type="EMBL" id="BAABWN010000006">
    <property type="protein sequence ID" value="GAA6168142.1"/>
    <property type="molecule type" value="Genomic_DNA"/>
</dbReference>
<comment type="caution">
    <text evidence="2">The sequence shown here is derived from an EMBL/GenBank/DDBJ whole genome shotgun (WGS) entry which is preliminary data.</text>
</comment>